<keyword evidence="7" id="KW-0472">Membrane</keyword>
<keyword evidence="9" id="KW-0357">Heparan sulfate</keyword>
<accession>A0AAD9JRZ2</accession>
<dbReference type="GO" id="GO:0098552">
    <property type="term" value="C:side of membrane"/>
    <property type="evidence" value="ECO:0007669"/>
    <property type="project" value="UniProtKB-KW"/>
</dbReference>
<dbReference type="Proteomes" id="UP001208570">
    <property type="component" value="Unassembled WGS sequence"/>
</dbReference>
<protein>
    <submittedName>
        <fullName evidence="12">Uncharacterized protein</fullName>
    </submittedName>
</protein>
<dbReference type="GO" id="GO:1905475">
    <property type="term" value="P:regulation of protein localization to membrane"/>
    <property type="evidence" value="ECO:0007669"/>
    <property type="project" value="TreeGrafter"/>
</dbReference>
<evidence type="ECO:0000256" key="9">
    <source>
        <dbReference type="ARBA" id="ARBA00023207"/>
    </source>
</evidence>
<dbReference type="PANTHER" id="PTHR10822:SF30">
    <property type="entry name" value="DALLY-LIKE, ISOFORM A"/>
    <property type="match status" value="1"/>
</dbReference>
<keyword evidence="13" id="KW-1185">Reference proteome</keyword>
<evidence type="ECO:0000256" key="7">
    <source>
        <dbReference type="ARBA" id="ARBA00023136"/>
    </source>
</evidence>
<dbReference type="GO" id="GO:0016477">
    <property type="term" value="P:cell migration"/>
    <property type="evidence" value="ECO:0007669"/>
    <property type="project" value="TreeGrafter"/>
</dbReference>
<evidence type="ECO:0000256" key="8">
    <source>
        <dbReference type="ARBA" id="ARBA00023180"/>
    </source>
</evidence>
<dbReference type="AlphaFoldDB" id="A0AAD9JRZ2"/>
<evidence type="ECO:0000256" key="3">
    <source>
        <dbReference type="ARBA" id="ARBA00022475"/>
    </source>
</evidence>
<comment type="caution">
    <text evidence="12">The sequence shown here is derived from an EMBL/GenBank/DDBJ whole genome shotgun (WGS) entry which is preliminary data.</text>
</comment>
<dbReference type="InterPro" id="IPR001863">
    <property type="entry name" value="Glypican"/>
</dbReference>
<dbReference type="GO" id="GO:0009986">
    <property type="term" value="C:cell surface"/>
    <property type="evidence" value="ECO:0007669"/>
    <property type="project" value="TreeGrafter"/>
</dbReference>
<evidence type="ECO:0000256" key="4">
    <source>
        <dbReference type="ARBA" id="ARBA00022622"/>
    </source>
</evidence>
<dbReference type="GO" id="GO:0005886">
    <property type="term" value="C:plasma membrane"/>
    <property type="evidence" value="ECO:0007669"/>
    <property type="project" value="UniProtKB-SubCell"/>
</dbReference>
<evidence type="ECO:0000256" key="1">
    <source>
        <dbReference type="ARBA" id="ARBA00004609"/>
    </source>
</evidence>
<dbReference type="PANTHER" id="PTHR10822">
    <property type="entry name" value="GLYPICAN"/>
    <property type="match status" value="1"/>
</dbReference>
<dbReference type="EMBL" id="JAODUP010000189">
    <property type="protein sequence ID" value="KAK2157535.1"/>
    <property type="molecule type" value="Genomic_DNA"/>
</dbReference>
<name>A0AAD9JRZ2_9ANNE</name>
<keyword evidence="5" id="KW-0732">Signal</keyword>
<sequence length="281" mass="31873">MAAFVGPRTLQKAMKSSGYLIVAVLLSITARSYGDARLSTLGKTENNGCTAVKSAYITKGLSTYDNSDIPTSPVSVTGVPLSGEFVYVDCWAIPGWHLRICQQGSTCCTKEMELKLNTQSQQDFDEIMAKKINLLRESFISRTAKFDVFFTELLDNAKRDLHEMFVRTYGLLYQQNSRVFIDLFHDLKSYYKGRDINLLDALDNFFSTLLQKMFELLNSQYTFDDAYMQCVTEHMDELKPFGDVPSKLAVQRATQIPETVPAQNRVLLAVLWHQALAEFFD</sequence>
<evidence type="ECO:0000313" key="13">
    <source>
        <dbReference type="Proteomes" id="UP001208570"/>
    </source>
</evidence>
<evidence type="ECO:0000256" key="5">
    <source>
        <dbReference type="ARBA" id="ARBA00022729"/>
    </source>
</evidence>
<keyword evidence="6" id="KW-0654">Proteoglycan</keyword>
<reference evidence="12" key="1">
    <citation type="journal article" date="2023" name="Mol. Biol. Evol.">
        <title>Third-Generation Sequencing Reveals the Adaptive Role of the Epigenome in Three Deep-Sea Polychaetes.</title>
        <authorList>
            <person name="Perez M."/>
            <person name="Aroh O."/>
            <person name="Sun Y."/>
            <person name="Lan Y."/>
            <person name="Juniper S.K."/>
            <person name="Young C.R."/>
            <person name="Angers B."/>
            <person name="Qian P.Y."/>
        </authorList>
    </citation>
    <scope>NUCLEOTIDE SEQUENCE</scope>
    <source>
        <strain evidence="12">P08H-3</strain>
    </source>
</reference>
<comment type="similarity">
    <text evidence="2 11">Belongs to the glypican family.</text>
</comment>
<keyword evidence="3" id="KW-1003">Cell membrane</keyword>
<evidence type="ECO:0000256" key="10">
    <source>
        <dbReference type="ARBA" id="ARBA00023288"/>
    </source>
</evidence>
<keyword evidence="10" id="KW-0449">Lipoprotein</keyword>
<comment type="subcellular location">
    <subcellularLocation>
        <location evidence="1">Cell membrane</location>
        <topology evidence="1">Lipid-anchor</topology>
        <topology evidence="1">GPI-anchor</topology>
    </subcellularLocation>
</comment>
<evidence type="ECO:0000256" key="2">
    <source>
        <dbReference type="ARBA" id="ARBA00010260"/>
    </source>
</evidence>
<dbReference type="GO" id="GO:0009966">
    <property type="term" value="P:regulation of signal transduction"/>
    <property type="evidence" value="ECO:0007669"/>
    <property type="project" value="InterPro"/>
</dbReference>
<proteinExistence type="inferred from homology"/>
<dbReference type="GO" id="GO:0045202">
    <property type="term" value="C:synapse"/>
    <property type="evidence" value="ECO:0007669"/>
    <property type="project" value="TreeGrafter"/>
</dbReference>
<keyword evidence="4" id="KW-0336">GPI-anchor</keyword>
<gene>
    <name evidence="12" type="ORF">LSH36_189g03063</name>
</gene>
<evidence type="ECO:0000256" key="6">
    <source>
        <dbReference type="ARBA" id="ARBA00022974"/>
    </source>
</evidence>
<dbReference type="Pfam" id="PF01153">
    <property type="entry name" value="Glypican"/>
    <property type="match status" value="1"/>
</dbReference>
<organism evidence="12 13">
    <name type="scientific">Paralvinella palmiformis</name>
    <dbReference type="NCBI Taxonomy" id="53620"/>
    <lineage>
        <taxon>Eukaryota</taxon>
        <taxon>Metazoa</taxon>
        <taxon>Spiralia</taxon>
        <taxon>Lophotrochozoa</taxon>
        <taxon>Annelida</taxon>
        <taxon>Polychaeta</taxon>
        <taxon>Sedentaria</taxon>
        <taxon>Canalipalpata</taxon>
        <taxon>Terebellida</taxon>
        <taxon>Terebelliformia</taxon>
        <taxon>Alvinellidae</taxon>
        <taxon>Paralvinella</taxon>
    </lineage>
</organism>
<evidence type="ECO:0000313" key="12">
    <source>
        <dbReference type="EMBL" id="KAK2157535.1"/>
    </source>
</evidence>
<dbReference type="GO" id="GO:0005576">
    <property type="term" value="C:extracellular region"/>
    <property type="evidence" value="ECO:0007669"/>
    <property type="project" value="TreeGrafter"/>
</dbReference>
<keyword evidence="8" id="KW-0325">Glycoprotein</keyword>
<evidence type="ECO:0000256" key="11">
    <source>
        <dbReference type="RuleBase" id="RU003518"/>
    </source>
</evidence>